<sequence length="259" mass="27747">MPGHGVILPRHQEELALSLGADYVEPPVVGNVIIADHDGDWQLAAADEPARRAPAFAVLVPKDFPLSDPAVPISTVRRYFDQALTAIATVAEPDAAVVLGSGRSRSLPEGCDPDRARDRFAESLVTARDAAERRGLRIVLEPLNRNETNLLTTIEEAATFLDGYGIERVSIVADLFHVMSEAEPLATVAERAGRIGHAHIADSGRVPPGQGGWPLREFLTALRSGGYRGPVSIECNWRDVATELAEALATVRAADPAVD</sequence>
<dbReference type="AlphaFoldDB" id="A0A9D1GYC9"/>
<dbReference type="EMBL" id="DVLP01000319">
    <property type="protein sequence ID" value="HIT76073.1"/>
    <property type="molecule type" value="Genomic_DNA"/>
</dbReference>
<reference evidence="2" key="1">
    <citation type="submission" date="2020-10" db="EMBL/GenBank/DDBJ databases">
        <authorList>
            <person name="Gilroy R."/>
        </authorList>
    </citation>
    <scope>NUCLEOTIDE SEQUENCE</scope>
    <source>
        <strain evidence="2">ChiGjej1B1-24693</strain>
    </source>
</reference>
<evidence type="ECO:0000259" key="1">
    <source>
        <dbReference type="Pfam" id="PF01261"/>
    </source>
</evidence>
<dbReference type="InterPro" id="IPR013022">
    <property type="entry name" value="Xyl_isomerase-like_TIM-brl"/>
</dbReference>
<proteinExistence type="predicted"/>
<comment type="caution">
    <text evidence="2">The sequence shown here is derived from an EMBL/GenBank/DDBJ whole genome shotgun (WGS) entry which is preliminary data.</text>
</comment>
<reference evidence="2" key="2">
    <citation type="journal article" date="2021" name="PeerJ">
        <title>Extensive microbial diversity within the chicken gut microbiome revealed by metagenomics and culture.</title>
        <authorList>
            <person name="Gilroy R."/>
            <person name="Ravi A."/>
            <person name="Getino M."/>
            <person name="Pursley I."/>
            <person name="Horton D.L."/>
            <person name="Alikhan N.F."/>
            <person name="Baker D."/>
            <person name="Gharbi K."/>
            <person name="Hall N."/>
            <person name="Watson M."/>
            <person name="Adriaenssens E.M."/>
            <person name="Foster-Nyarko E."/>
            <person name="Jarju S."/>
            <person name="Secka A."/>
            <person name="Antonio M."/>
            <person name="Oren A."/>
            <person name="Chaudhuri R.R."/>
            <person name="La Ragione R."/>
            <person name="Hildebrand F."/>
            <person name="Pallen M.J."/>
        </authorList>
    </citation>
    <scope>NUCLEOTIDE SEQUENCE</scope>
    <source>
        <strain evidence="2">ChiGjej1B1-24693</strain>
    </source>
</reference>
<evidence type="ECO:0000313" key="3">
    <source>
        <dbReference type="Proteomes" id="UP000886842"/>
    </source>
</evidence>
<dbReference type="Gene3D" id="3.20.20.150">
    <property type="entry name" value="Divalent-metal-dependent TIM barrel enzymes"/>
    <property type="match status" value="1"/>
</dbReference>
<dbReference type="Proteomes" id="UP000886842">
    <property type="component" value="Unassembled WGS sequence"/>
</dbReference>
<organism evidence="2 3">
    <name type="scientific">Candidatus Avipropionibacterium avicola</name>
    <dbReference type="NCBI Taxonomy" id="2840701"/>
    <lineage>
        <taxon>Bacteria</taxon>
        <taxon>Bacillati</taxon>
        <taxon>Actinomycetota</taxon>
        <taxon>Actinomycetes</taxon>
        <taxon>Propionibacteriales</taxon>
        <taxon>Propionibacteriaceae</taxon>
        <taxon>Propionibacteriaceae incertae sedis</taxon>
        <taxon>Candidatus Avipropionibacterium</taxon>
    </lineage>
</organism>
<feature type="domain" description="Xylose isomerase-like TIM barrel" evidence="1">
    <location>
        <begin position="15"/>
        <end position="248"/>
    </location>
</feature>
<dbReference type="InterPro" id="IPR036237">
    <property type="entry name" value="Xyl_isomerase-like_sf"/>
</dbReference>
<dbReference type="Pfam" id="PF01261">
    <property type="entry name" value="AP_endonuc_2"/>
    <property type="match status" value="1"/>
</dbReference>
<dbReference type="PANTHER" id="PTHR12110">
    <property type="entry name" value="HYDROXYPYRUVATE ISOMERASE"/>
    <property type="match status" value="1"/>
</dbReference>
<dbReference type="InterPro" id="IPR050312">
    <property type="entry name" value="IolE/XylAMocC-like"/>
</dbReference>
<dbReference type="SUPFAM" id="SSF51658">
    <property type="entry name" value="Xylose isomerase-like"/>
    <property type="match status" value="1"/>
</dbReference>
<accession>A0A9D1GYC9</accession>
<protein>
    <submittedName>
        <fullName evidence="2">TIM barrel protein</fullName>
    </submittedName>
</protein>
<evidence type="ECO:0000313" key="2">
    <source>
        <dbReference type="EMBL" id="HIT76073.1"/>
    </source>
</evidence>
<gene>
    <name evidence="2" type="ORF">IAA98_10840</name>
</gene>
<name>A0A9D1GYC9_9ACTN</name>